<dbReference type="Pfam" id="PF00172">
    <property type="entry name" value="Zn_clus"/>
    <property type="match status" value="1"/>
</dbReference>
<evidence type="ECO:0000256" key="3">
    <source>
        <dbReference type="ARBA" id="ARBA00023015"/>
    </source>
</evidence>
<dbReference type="SMART" id="SM00066">
    <property type="entry name" value="GAL4"/>
    <property type="match status" value="1"/>
</dbReference>
<dbReference type="InterPro" id="IPR001138">
    <property type="entry name" value="Zn2Cys6_DnaBD"/>
</dbReference>
<dbReference type="PROSITE" id="PS50048">
    <property type="entry name" value="ZN2_CY6_FUNGAL_2"/>
    <property type="match status" value="1"/>
</dbReference>
<dbReference type="InterPro" id="IPR007219">
    <property type="entry name" value="XnlR_reg_dom"/>
</dbReference>
<dbReference type="AlphaFoldDB" id="A0A8H6KH36"/>
<reference evidence="8" key="1">
    <citation type="journal article" date="2020" name="Phytopathology">
        <title>Genome Sequence Resources of Colletotrichum truncatum, C. plurivorum, C. musicola, and C. sojae: Four Species Pathogenic to Soybean (Glycine max).</title>
        <authorList>
            <person name="Rogerio F."/>
            <person name="Boufleur T.R."/>
            <person name="Ciampi-Guillardi M."/>
            <person name="Sukno S.A."/>
            <person name="Thon M.R."/>
            <person name="Massola Junior N.S."/>
            <person name="Baroncelli R."/>
        </authorList>
    </citation>
    <scope>NUCLEOTIDE SEQUENCE</scope>
    <source>
        <strain evidence="8">LFN00145</strain>
    </source>
</reference>
<evidence type="ECO:0000259" key="7">
    <source>
        <dbReference type="PROSITE" id="PS50048"/>
    </source>
</evidence>
<evidence type="ECO:0000256" key="6">
    <source>
        <dbReference type="SAM" id="MobiDB-lite"/>
    </source>
</evidence>
<proteinExistence type="predicted"/>
<comment type="subcellular location">
    <subcellularLocation>
        <location evidence="1">Nucleus</location>
    </subcellularLocation>
</comment>
<evidence type="ECO:0000256" key="2">
    <source>
        <dbReference type="ARBA" id="ARBA00022723"/>
    </source>
</evidence>
<dbReference type="GO" id="GO:0003677">
    <property type="term" value="F:DNA binding"/>
    <property type="evidence" value="ECO:0007669"/>
    <property type="project" value="InterPro"/>
</dbReference>
<dbReference type="GO" id="GO:0008270">
    <property type="term" value="F:zinc ion binding"/>
    <property type="evidence" value="ECO:0007669"/>
    <property type="project" value="InterPro"/>
</dbReference>
<feature type="domain" description="Zn(2)-C6 fungal-type" evidence="7">
    <location>
        <begin position="12"/>
        <end position="45"/>
    </location>
</feature>
<protein>
    <recommendedName>
        <fullName evidence="7">Zn(2)-C6 fungal-type domain-containing protein</fullName>
    </recommendedName>
</protein>
<name>A0A8H6KH36_9PEZI</name>
<dbReference type="PANTHER" id="PTHR47338:SF5">
    <property type="entry name" value="ZN(II)2CYS6 TRANSCRIPTION FACTOR (EUROFUNG)"/>
    <property type="match status" value="1"/>
</dbReference>
<organism evidence="8 9">
    <name type="scientific">Colletotrichum plurivorum</name>
    <dbReference type="NCBI Taxonomy" id="2175906"/>
    <lineage>
        <taxon>Eukaryota</taxon>
        <taxon>Fungi</taxon>
        <taxon>Dikarya</taxon>
        <taxon>Ascomycota</taxon>
        <taxon>Pezizomycotina</taxon>
        <taxon>Sordariomycetes</taxon>
        <taxon>Hypocreomycetidae</taxon>
        <taxon>Glomerellales</taxon>
        <taxon>Glomerellaceae</taxon>
        <taxon>Colletotrichum</taxon>
        <taxon>Colletotrichum orchidearum species complex</taxon>
    </lineage>
</organism>
<dbReference type="InterPro" id="IPR036864">
    <property type="entry name" value="Zn2-C6_fun-type_DNA-bd_sf"/>
</dbReference>
<feature type="region of interest" description="Disordered" evidence="6">
    <location>
        <begin position="47"/>
        <end position="93"/>
    </location>
</feature>
<dbReference type="EMBL" id="WIGO01000081">
    <property type="protein sequence ID" value="KAF6831444.1"/>
    <property type="molecule type" value="Genomic_DNA"/>
</dbReference>
<comment type="caution">
    <text evidence="8">The sequence shown here is derived from an EMBL/GenBank/DDBJ whole genome shotgun (WGS) entry which is preliminary data.</text>
</comment>
<dbReference type="GO" id="GO:0005634">
    <property type="term" value="C:nucleus"/>
    <property type="evidence" value="ECO:0007669"/>
    <property type="project" value="UniProtKB-SubCell"/>
</dbReference>
<dbReference type="CDD" id="cd12148">
    <property type="entry name" value="fungal_TF_MHR"/>
    <property type="match status" value="1"/>
</dbReference>
<feature type="region of interest" description="Disordered" evidence="6">
    <location>
        <begin position="674"/>
        <end position="693"/>
    </location>
</feature>
<dbReference type="InterPro" id="IPR050815">
    <property type="entry name" value="TF_fung"/>
</dbReference>
<dbReference type="Gene3D" id="4.10.240.10">
    <property type="entry name" value="Zn(2)-C6 fungal-type DNA-binding domain"/>
    <property type="match status" value="1"/>
</dbReference>
<keyword evidence="4" id="KW-0804">Transcription</keyword>
<feature type="compositionally biased region" description="Polar residues" evidence="6">
    <location>
        <begin position="674"/>
        <end position="683"/>
    </location>
</feature>
<keyword evidence="3" id="KW-0805">Transcription regulation</keyword>
<gene>
    <name evidence="8" type="ORF">CPLU01_06729</name>
</gene>
<evidence type="ECO:0000313" key="9">
    <source>
        <dbReference type="Proteomes" id="UP000654918"/>
    </source>
</evidence>
<keyword evidence="9" id="KW-1185">Reference proteome</keyword>
<evidence type="ECO:0000256" key="5">
    <source>
        <dbReference type="ARBA" id="ARBA00023242"/>
    </source>
</evidence>
<dbReference type="CDD" id="cd00067">
    <property type="entry name" value="GAL4"/>
    <property type="match status" value="1"/>
</dbReference>
<feature type="region of interest" description="Disordered" evidence="6">
    <location>
        <begin position="528"/>
        <end position="548"/>
    </location>
</feature>
<dbReference type="GO" id="GO:0000981">
    <property type="term" value="F:DNA-binding transcription factor activity, RNA polymerase II-specific"/>
    <property type="evidence" value="ECO:0007669"/>
    <property type="project" value="InterPro"/>
</dbReference>
<keyword evidence="5" id="KW-0539">Nucleus</keyword>
<accession>A0A8H6KH36</accession>
<dbReference type="GO" id="GO:0006351">
    <property type="term" value="P:DNA-templated transcription"/>
    <property type="evidence" value="ECO:0007669"/>
    <property type="project" value="InterPro"/>
</dbReference>
<sequence length="764" mass="85085">MASIMRIRSSIACARCRRSKIRCDNTGSLDSPCRNCVKSGNRCTWPTLAGQPSKSPELPPARRRRSSQEATTRSLRKRLKRNDAGTGTNDSPQSTDILVVQRIDRALWDKIFLTYQRHYATELPFLHIPTLKSKIYDLSTDRNPVAFDVNLVLLGLLALTGRYHPELTDYLHQAQGNGSTDTAVPTNITEPMEARDMEKALGSFVAATSCGSVERVQALLMLGLYEWISPNHEGLRAWMLIGAAVRMAQALKLGRGMKLHWPGHNSGPSSEELAVDREVRRRTMFSCFVFDRLMSCGKERPSILMSEDIHIQLPCAKEDFDLSREVCTGFLSSELSASTLQSDLSILGHFLRLVDVWGRISHYTNYGGRFQDNTTPPWSPLSRFFDLRRHLDTFDQLVETPGLFLSLSPSNYFRHDSASSTYILFHLLMALCKIMLHRQYLPFIPIKCSKPSGPLDEPTFPANEVPPGFWEQSAQELFRAGKSVVDLIGLCEDQMPHSPLAAFVIYTASFTAIYARYFPHMDTERSLTKEDAENEIPDAEPASSDTGATKTLFDSLSKLAEYSGVASAFIGRFTEVDQYFSVMVRDYHHNLRHGSASQHSGSARLSVRMGGDTGGLEEWVMKSDRMVSNSTIIKEADHSEDSTQIFQPAAQDPELLGARDSGARNYPTTRSRFLAESQASSPATHPPFEPELSILPTSSATVNESITGGHEQGQSPSLPIEFPHFAGESMFQEDGDDWSWAFLHDMYLGSVSFDAADAGPGYSM</sequence>
<dbReference type="SMART" id="SM00906">
    <property type="entry name" value="Fungal_trans"/>
    <property type="match status" value="1"/>
</dbReference>
<evidence type="ECO:0000256" key="4">
    <source>
        <dbReference type="ARBA" id="ARBA00023163"/>
    </source>
</evidence>
<dbReference type="Pfam" id="PF04082">
    <property type="entry name" value="Fungal_trans"/>
    <property type="match status" value="1"/>
</dbReference>
<dbReference type="Proteomes" id="UP000654918">
    <property type="component" value="Unassembled WGS sequence"/>
</dbReference>
<dbReference type="PROSITE" id="PS00463">
    <property type="entry name" value="ZN2_CY6_FUNGAL_1"/>
    <property type="match status" value="1"/>
</dbReference>
<dbReference type="SUPFAM" id="SSF57701">
    <property type="entry name" value="Zn2/Cys6 DNA-binding domain"/>
    <property type="match status" value="1"/>
</dbReference>
<evidence type="ECO:0000256" key="1">
    <source>
        <dbReference type="ARBA" id="ARBA00004123"/>
    </source>
</evidence>
<dbReference type="PANTHER" id="PTHR47338">
    <property type="entry name" value="ZN(II)2CYS6 TRANSCRIPTION FACTOR (EUROFUNG)-RELATED"/>
    <property type="match status" value="1"/>
</dbReference>
<evidence type="ECO:0000313" key="8">
    <source>
        <dbReference type="EMBL" id="KAF6831444.1"/>
    </source>
</evidence>
<keyword evidence="2" id="KW-0479">Metal-binding</keyword>